<dbReference type="Proteomes" id="UP000063781">
    <property type="component" value="Chromosome"/>
</dbReference>
<dbReference type="CDD" id="cd00431">
    <property type="entry name" value="cysteine_hydrolases"/>
    <property type="match status" value="1"/>
</dbReference>
<reference evidence="4 5" key="1">
    <citation type="submission" date="2015-10" db="EMBL/GenBank/DDBJ databases">
        <title>Erysipelothrix larvae sp. LV19 isolated from the larval gut of the rhinoceros beetle, Trypoxylus dichotomus.</title>
        <authorList>
            <person name="Lim S."/>
            <person name="Kim B.-C."/>
        </authorList>
    </citation>
    <scope>NUCLEOTIDE SEQUENCE [LARGE SCALE GENOMIC DNA]</scope>
    <source>
        <strain evidence="4 5">LV19</strain>
    </source>
</reference>
<sequence length="170" mass="18924">MKKLLVVVDYQHDFIDGSLGFDGAKSLAPLIKARIEETLQHGGDVVFTRDTHDENYLNTQEGSKLPIKHCIKGTHGWEIEESLTQYASHVFDKPTFGSLEFGVWLNTQTYDEVELCGLVSNICVLSNAVLSKAALPEARIVVDHTLTASFDEKRHTEVLSILEGIQVEVI</sequence>
<dbReference type="EMBL" id="CP013213">
    <property type="protein sequence ID" value="AMC93872.1"/>
    <property type="molecule type" value="Genomic_DNA"/>
</dbReference>
<proteinExistence type="inferred from homology"/>
<comment type="similarity">
    <text evidence="1">Belongs to the isochorismatase family.</text>
</comment>
<organism evidence="4 5">
    <name type="scientific">Erysipelothrix larvae</name>
    <dbReference type="NCBI Taxonomy" id="1514105"/>
    <lineage>
        <taxon>Bacteria</taxon>
        <taxon>Bacillati</taxon>
        <taxon>Bacillota</taxon>
        <taxon>Erysipelotrichia</taxon>
        <taxon>Erysipelotrichales</taxon>
        <taxon>Erysipelotrichaceae</taxon>
        <taxon>Erysipelothrix</taxon>
    </lineage>
</organism>
<dbReference type="STRING" id="1514105.AOC36_07710"/>
<evidence type="ECO:0000259" key="3">
    <source>
        <dbReference type="Pfam" id="PF00857"/>
    </source>
</evidence>
<dbReference type="InterPro" id="IPR036380">
    <property type="entry name" value="Isochorismatase-like_sf"/>
</dbReference>
<name>A0A120JTT1_9FIRM</name>
<keyword evidence="5" id="KW-1185">Reference proteome</keyword>
<dbReference type="AlphaFoldDB" id="A0A120JTT1"/>
<dbReference type="OrthoDB" id="9796485at2"/>
<gene>
    <name evidence="4" type="ORF">AOC36_07710</name>
</gene>
<dbReference type="InterPro" id="IPR000868">
    <property type="entry name" value="Isochorismatase-like_dom"/>
</dbReference>
<dbReference type="InterPro" id="IPR050272">
    <property type="entry name" value="Isochorismatase-like_hydrls"/>
</dbReference>
<evidence type="ECO:0000313" key="4">
    <source>
        <dbReference type="EMBL" id="AMC93872.1"/>
    </source>
</evidence>
<dbReference type="SUPFAM" id="SSF52499">
    <property type="entry name" value="Isochorismatase-like hydrolases"/>
    <property type="match status" value="1"/>
</dbReference>
<feature type="domain" description="Isochorismatase-like" evidence="3">
    <location>
        <begin position="4"/>
        <end position="166"/>
    </location>
</feature>
<keyword evidence="2" id="KW-0378">Hydrolase</keyword>
<dbReference type="GO" id="GO:0016787">
    <property type="term" value="F:hydrolase activity"/>
    <property type="evidence" value="ECO:0007669"/>
    <property type="project" value="UniProtKB-KW"/>
</dbReference>
<evidence type="ECO:0000313" key="5">
    <source>
        <dbReference type="Proteomes" id="UP000063781"/>
    </source>
</evidence>
<dbReference type="PANTHER" id="PTHR43540">
    <property type="entry name" value="PEROXYUREIDOACRYLATE/UREIDOACRYLATE AMIDOHYDROLASE-RELATED"/>
    <property type="match status" value="1"/>
</dbReference>
<protein>
    <submittedName>
        <fullName evidence="4">Isochorismatase</fullName>
    </submittedName>
</protein>
<dbReference type="Gene3D" id="3.40.50.850">
    <property type="entry name" value="Isochorismatase-like"/>
    <property type="match status" value="1"/>
</dbReference>
<dbReference type="PANTHER" id="PTHR43540:SF6">
    <property type="entry name" value="ISOCHORISMATASE-LIKE DOMAIN-CONTAINING PROTEIN"/>
    <property type="match status" value="1"/>
</dbReference>
<accession>A0A120JTT1</accession>
<dbReference type="KEGG" id="erl:AOC36_07710"/>
<evidence type="ECO:0000256" key="1">
    <source>
        <dbReference type="ARBA" id="ARBA00006336"/>
    </source>
</evidence>
<dbReference type="RefSeq" id="WP_067633072.1">
    <property type="nucleotide sequence ID" value="NZ_CP013213.1"/>
</dbReference>
<dbReference type="Pfam" id="PF00857">
    <property type="entry name" value="Isochorismatase"/>
    <property type="match status" value="1"/>
</dbReference>
<evidence type="ECO:0000256" key="2">
    <source>
        <dbReference type="ARBA" id="ARBA00022801"/>
    </source>
</evidence>